<keyword evidence="3" id="KW-0406">Ion transport</keyword>
<dbReference type="Proteomes" id="UP001152562">
    <property type="component" value="Unassembled WGS sequence"/>
</dbReference>
<sequence length="429" mass="48653">MNVLGKIVIPKTNVTMGYINNELEELAREEFFRLKKVLDIKRKLKEAKEDKIEKKTVEDKPTKRKPKVTPPEEIEEGKCIICGGIIQELTEEEKEAQAEKLEELKAQIKEIMDTTKGLNREGILRTNVNEFLRTAEELKEKIDEEDSLDFELISVDLNLDEMCEECRIKYLDQHKKVKILEELIEDGLPEETEVPSRSLSQLTVITIQEPSKETVKSTNPPEAVTPKEPSRETVKSLPQSETPGYSGVQSDIALGTFEIEEKEIIKIKRIRNEDGTYSEQKKIIKIKREVKTPAKTKSTSSNGAPPSASSGKPPYSGSKTIGMVEVHTKAFNAFHKEEYALPFIYTQSTESLKRIFTSCVTLLSTNSDQFNAKIENSHKISKKSYVTAALSTSEEELLLQIKDRPCNVGSSLENIKPRCKINKSISYYY</sequence>
<feature type="compositionally biased region" description="Basic and acidic residues" evidence="6">
    <location>
        <begin position="52"/>
        <end position="61"/>
    </location>
</feature>
<comment type="similarity">
    <text evidence="1">Belongs to the V-ATPase D subunit family.</text>
</comment>
<feature type="compositionally biased region" description="Low complexity" evidence="6">
    <location>
        <begin position="298"/>
        <end position="316"/>
    </location>
</feature>
<reference evidence="7" key="1">
    <citation type="submission" date="2022-05" db="EMBL/GenBank/DDBJ databases">
        <authorList>
            <person name="Okamura Y."/>
        </authorList>
    </citation>
    <scope>NUCLEOTIDE SEQUENCE</scope>
</reference>
<name>A0A9P0U476_PIEBR</name>
<accession>A0A9P0U476</accession>
<dbReference type="AlphaFoldDB" id="A0A9P0U476"/>
<organism evidence="7 8">
    <name type="scientific">Pieris brassicae</name>
    <name type="common">White butterfly</name>
    <name type="synonym">Large white butterfly</name>
    <dbReference type="NCBI Taxonomy" id="7116"/>
    <lineage>
        <taxon>Eukaryota</taxon>
        <taxon>Metazoa</taxon>
        <taxon>Ecdysozoa</taxon>
        <taxon>Arthropoda</taxon>
        <taxon>Hexapoda</taxon>
        <taxon>Insecta</taxon>
        <taxon>Pterygota</taxon>
        <taxon>Neoptera</taxon>
        <taxon>Endopterygota</taxon>
        <taxon>Lepidoptera</taxon>
        <taxon>Glossata</taxon>
        <taxon>Ditrysia</taxon>
        <taxon>Papilionoidea</taxon>
        <taxon>Pieridae</taxon>
        <taxon>Pierinae</taxon>
        <taxon>Pieris</taxon>
    </lineage>
</organism>
<feature type="coiled-coil region" evidence="5">
    <location>
        <begin position="86"/>
        <end position="148"/>
    </location>
</feature>
<evidence type="ECO:0000256" key="3">
    <source>
        <dbReference type="ARBA" id="ARBA00023065"/>
    </source>
</evidence>
<keyword evidence="5" id="KW-0175">Coiled coil</keyword>
<feature type="compositionally biased region" description="Polar residues" evidence="6">
    <location>
        <begin position="236"/>
        <end position="248"/>
    </location>
</feature>
<dbReference type="Gene3D" id="1.10.287.3240">
    <property type="match status" value="1"/>
</dbReference>
<comment type="caution">
    <text evidence="7">The sequence shown here is derived from an EMBL/GenBank/DDBJ whole genome shotgun (WGS) entry which is preliminary data.</text>
</comment>
<dbReference type="InterPro" id="IPR002699">
    <property type="entry name" value="V_ATPase_D"/>
</dbReference>
<evidence type="ECO:0000256" key="2">
    <source>
        <dbReference type="ARBA" id="ARBA00022448"/>
    </source>
</evidence>
<evidence type="ECO:0000256" key="6">
    <source>
        <dbReference type="SAM" id="MobiDB-lite"/>
    </source>
</evidence>
<feature type="region of interest" description="Disordered" evidence="6">
    <location>
        <begin position="210"/>
        <end position="248"/>
    </location>
</feature>
<feature type="region of interest" description="Disordered" evidence="6">
    <location>
        <begin position="52"/>
        <end position="71"/>
    </location>
</feature>
<gene>
    <name evidence="7" type="ORF">PIBRA_LOCUS14512</name>
</gene>
<keyword evidence="2" id="KW-0813">Transport</keyword>
<protein>
    <submittedName>
        <fullName evidence="7">Uncharacterized protein</fullName>
    </submittedName>
</protein>
<evidence type="ECO:0000256" key="4">
    <source>
        <dbReference type="ARBA" id="ARBA00045737"/>
    </source>
</evidence>
<evidence type="ECO:0000313" key="7">
    <source>
        <dbReference type="EMBL" id="CAH4039050.1"/>
    </source>
</evidence>
<feature type="region of interest" description="Disordered" evidence="6">
    <location>
        <begin position="288"/>
        <end position="316"/>
    </location>
</feature>
<dbReference type="EMBL" id="CALOZG010000087">
    <property type="protein sequence ID" value="CAH4039050.1"/>
    <property type="molecule type" value="Genomic_DNA"/>
</dbReference>
<evidence type="ECO:0000256" key="5">
    <source>
        <dbReference type="SAM" id="Coils"/>
    </source>
</evidence>
<evidence type="ECO:0000256" key="1">
    <source>
        <dbReference type="ARBA" id="ARBA00005850"/>
    </source>
</evidence>
<proteinExistence type="inferred from homology"/>
<keyword evidence="8" id="KW-1185">Reference proteome</keyword>
<comment type="function">
    <text evidence="4">Subunit of the V1 complex of vacuolar(H+)-ATPase (V-ATPase), a multisubunit enzyme composed of a peripheral complex (V1) that hydrolyzes ATP and a membrane integral complex (V0) that translocates protons. V-ATPase is responsible for acidifying and maintaining the pH of intracellular compartments and in some cell types, is targeted to the plasma membrane, where it is responsible for acidifying the extracellular environment.</text>
</comment>
<dbReference type="GO" id="GO:0046961">
    <property type="term" value="F:proton-transporting ATPase activity, rotational mechanism"/>
    <property type="evidence" value="ECO:0007669"/>
    <property type="project" value="InterPro"/>
</dbReference>
<dbReference type="Pfam" id="PF01813">
    <property type="entry name" value="ATP-synt_D"/>
    <property type="match status" value="1"/>
</dbReference>
<evidence type="ECO:0000313" key="8">
    <source>
        <dbReference type="Proteomes" id="UP001152562"/>
    </source>
</evidence>